<gene>
    <name evidence="1" type="ORF">DUNSADRAFT_5172</name>
</gene>
<name>A0ABQ7H7G6_DUNSA</name>
<keyword evidence="2" id="KW-1185">Reference proteome</keyword>
<evidence type="ECO:0000313" key="1">
    <source>
        <dbReference type="EMBL" id="KAF5842800.1"/>
    </source>
</evidence>
<sequence length="171" mass="19076">MLANQHFVGNASLHRKCARSSPSAARCQAFPPAASMHYPPTTGYEMVAPKLRSDKLNQQWRQQHFQATSSAEQVTSGSKLHCFYDTSVEIRFDRFWVDFGEGLREDVLPEGSQEGSGYLATTIDQVVGSIGRAAFFPQFAVFPIHYLDDDMTVFEFTPLSSKISAQRVGSF</sequence>
<dbReference type="Proteomes" id="UP000815325">
    <property type="component" value="Unassembled WGS sequence"/>
</dbReference>
<reference evidence="1" key="1">
    <citation type="submission" date="2017-08" db="EMBL/GenBank/DDBJ databases">
        <authorList>
            <person name="Polle J.E."/>
            <person name="Barry K."/>
            <person name="Cushman J."/>
            <person name="Schmutz J."/>
            <person name="Tran D."/>
            <person name="Hathwaick L.T."/>
            <person name="Yim W.C."/>
            <person name="Jenkins J."/>
            <person name="Mckie-Krisberg Z.M."/>
            <person name="Prochnik S."/>
            <person name="Lindquist E."/>
            <person name="Dockter R.B."/>
            <person name="Adam C."/>
            <person name="Molina H."/>
            <person name="Bunkerborg J."/>
            <person name="Jin E."/>
            <person name="Buchheim M."/>
            <person name="Magnuson J."/>
        </authorList>
    </citation>
    <scope>NUCLEOTIDE SEQUENCE</scope>
    <source>
        <strain evidence="1">CCAP 19/18</strain>
    </source>
</reference>
<accession>A0ABQ7H7G6</accession>
<dbReference type="EMBL" id="MU069455">
    <property type="protein sequence ID" value="KAF5842800.1"/>
    <property type="molecule type" value="Genomic_DNA"/>
</dbReference>
<proteinExistence type="predicted"/>
<organism evidence="1 2">
    <name type="scientific">Dunaliella salina</name>
    <name type="common">Green alga</name>
    <name type="synonym">Protococcus salinus</name>
    <dbReference type="NCBI Taxonomy" id="3046"/>
    <lineage>
        <taxon>Eukaryota</taxon>
        <taxon>Viridiplantae</taxon>
        <taxon>Chlorophyta</taxon>
        <taxon>core chlorophytes</taxon>
        <taxon>Chlorophyceae</taxon>
        <taxon>CS clade</taxon>
        <taxon>Chlamydomonadales</taxon>
        <taxon>Dunaliellaceae</taxon>
        <taxon>Dunaliella</taxon>
    </lineage>
</organism>
<evidence type="ECO:0000313" key="2">
    <source>
        <dbReference type="Proteomes" id="UP000815325"/>
    </source>
</evidence>
<protein>
    <submittedName>
        <fullName evidence="1">Uncharacterized protein</fullName>
    </submittedName>
</protein>
<comment type="caution">
    <text evidence="1">The sequence shown here is derived from an EMBL/GenBank/DDBJ whole genome shotgun (WGS) entry which is preliminary data.</text>
</comment>